<feature type="active site" description="Proton donor" evidence="6">
    <location>
        <position position="28"/>
    </location>
</feature>
<evidence type="ECO:0000256" key="1">
    <source>
        <dbReference type="ARBA" id="ARBA00022801"/>
    </source>
</evidence>
<evidence type="ECO:0000256" key="2">
    <source>
        <dbReference type="ARBA" id="ARBA00050247"/>
    </source>
</evidence>
<evidence type="ECO:0000256" key="5">
    <source>
        <dbReference type="PIRNR" id="PIRNR000915"/>
    </source>
</evidence>
<evidence type="ECO:0000256" key="3">
    <source>
        <dbReference type="ARBA" id="ARBA00066659"/>
    </source>
</evidence>
<dbReference type="PANTHER" id="PTHR19288:SF46">
    <property type="entry name" value="HALOACID DEHALOGENASE-LIKE HYDROLASE DOMAIN-CONTAINING PROTEIN 2"/>
    <property type="match status" value="1"/>
</dbReference>
<feature type="binding site" evidence="8">
    <location>
        <position position="248"/>
    </location>
    <ligand>
        <name>Mg(2+)</name>
        <dbReference type="ChEBI" id="CHEBI:18420"/>
    </ligand>
</feature>
<feature type="active site" description="Nucleophile" evidence="6">
    <location>
        <position position="26"/>
    </location>
</feature>
<dbReference type="Pfam" id="PF13344">
    <property type="entry name" value="Hydrolase_6"/>
    <property type="match status" value="1"/>
</dbReference>
<feature type="binding site" evidence="8">
    <location>
        <position position="26"/>
    </location>
    <ligand>
        <name>Mg(2+)</name>
        <dbReference type="ChEBI" id="CHEBI:18420"/>
    </ligand>
</feature>
<dbReference type="EMBL" id="CANTUO010000004">
    <property type="protein sequence ID" value="CAI5759572.1"/>
    <property type="molecule type" value="Genomic_DNA"/>
</dbReference>
<protein>
    <recommendedName>
        <fullName evidence="4 5">4-nitrophenylphosphatase</fullName>
        <shortName evidence="5">PNPPase</shortName>
        <ecNumber evidence="3 5">3.1.3.41</ecNumber>
    </recommendedName>
</protein>
<accession>A0A9W4XBK3</accession>
<dbReference type="OrthoDB" id="413953at2759"/>
<dbReference type="GO" id="GO:0008967">
    <property type="term" value="F:phosphoglycolate phosphatase activity"/>
    <property type="evidence" value="ECO:0007669"/>
    <property type="project" value="TreeGrafter"/>
</dbReference>
<name>A0A9W4XBK3_9ASCO</name>
<dbReference type="NCBIfam" id="TIGR01460">
    <property type="entry name" value="HAD-SF-IIA"/>
    <property type="match status" value="1"/>
</dbReference>
<keyword evidence="8" id="KW-0479">Metal-binding</keyword>
<evidence type="ECO:0000256" key="6">
    <source>
        <dbReference type="PIRSR" id="PIRSR000915-1"/>
    </source>
</evidence>
<dbReference type="Gene3D" id="3.40.50.1000">
    <property type="entry name" value="HAD superfamily/HAD-like"/>
    <property type="match status" value="2"/>
</dbReference>
<feature type="binding site" evidence="7">
    <location>
        <position position="223"/>
    </location>
    <ligand>
        <name>substrate</name>
    </ligand>
</feature>
<dbReference type="AlphaFoldDB" id="A0A9W4XBK3"/>
<dbReference type="InterPro" id="IPR023214">
    <property type="entry name" value="HAD_sf"/>
</dbReference>
<evidence type="ECO:0000313" key="10">
    <source>
        <dbReference type="Proteomes" id="UP001152885"/>
    </source>
</evidence>
<dbReference type="PANTHER" id="PTHR19288">
    <property type="entry name" value="4-NITROPHENYLPHOSPHATASE-RELATED"/>
    <property type="match status" value="1"/>
</dbReference>
<dbReference type="InterPro" id="IPR036412">
    <property type="entry name" value="HAD-like_sf"/>
</dbReference>
<dbReference type="NCBIfam" id="TIGR01452">
    <property type="entry name" value="PGP_euk"/>
    <property type="match status" value="1"/>
</dbReference>
<sequence length="311" mass="35154">MTIDPIYISTKEDSKLIFQYDNFIFDCDGVIWLDETLIPKVLEFLNYLLSNNKNFIFVTNNSSKSRKEYVKKFQRLGINFVTNEMIFPTCYSAVLEVQRLQIPKNSKIWVFGEKGIEEELKLAGYIPVGGTDPKLDAEWNIDLPLMNVDSEVKAVIVGSTKKINYYRIASTLQYLLYNNESLPFIGTNIDKTYPAGKFILPAGGSCVNYMSFTSGREFIDVGKPSKDFLQIILDKTGFNKERTLMVGDTLYTDIKFGNDGKLGVDNKSSLLVLTGGTTLKDLDDAVRHSKDNSIIPSYCIESLTKLIELLE</sequence>
<dbReference type="GO" id="GO:0005737">
    <property type="term" value="C:cytoplasm"/>
    <property type="evidence" value="ECO:0007669"/>
    <property type="project" value="TreeGrafter"/>
</dbReference>
<dbReference type="FunFam" id="3.40.50.1000:FF:000039">
    <property type="entry name" value="Phosphoglycolate phosphatase"/>
    <property type="match status" value="1"/>
</dbReference>
<evidence type="ECO:0000256" key="8">
    <source>
        <dbReference type="PIRSR" id="PIRSR000915-3"/>
    </source>
</evidence>
<dbReference type="InterPro" id="IPR006349">
    <property type="entry name" value="PGP_euk"/>
</dbReference>
<dbReference type="Proteomes" id="UP001152885">
    <property type="component" value="Unassembled WGS sequence"/>
</dbReference>
<reference evidence="9" key="1">
    <citation type="submission" date="2022-12" db="EMBL/GenBank/DDBJ databases">
        <authorList>
            <person name="Brejova B."/>
        </authorList>
    </citation>
    <scope>NUCLEOTIDE SEQUENCE</scope>
</reference>
<dbReference type="SUPFAM" id="SSF56784">
    <property type="entry name" value="HAD-like"/>
    <property type="match status" value="1"/>
</dbReference>
<keyword evidence="10" id="KW-1185">Reference proteome</keyword>
<dbReference type="EC" id="3.1.3.41" evidence="3 5"/>
<feature type="binding site" evidence="8">
    <location>
        <position position="28"/>
    </location>
    <ligand>
        <name>Mg(2+)</name>
        <dbReference type="ChEBI" id="CHEBI:18420"/>
    </ligand>
</feature>
<dbReference type="GO" id="GO:0046872">
    <property type="term" value="F:metal ion binding"/>
    <property type="evidence" value="ECO:0007669"/>
    <property type="project" value="UniProtKB-KW"/>
</dbReference>
<comment type="caution">
    <text evidence="9">The sequence shown here is derived from an EMBL/GenBank/DDBJ whole genome shotgun (WGS) entry which is preliminary data.</text>
</comment>
<gene>
    <name evidence="9" type="ORF">CANVERA_P4083</name>
</gene>
<proteinExistence type="predicted"/>
<keyword evidence="1 5" id="KW-0378">Hydrolase</keyword>
<evidence type="ECO:0000256" key="7">
    <source>
        <dbReference type="PIRSR" id="PIRSR000915-2"/>
    </source>
</evidence>
<comment type="cofactor">
    <cofactor evidence="8">
        <name>Mg(2+)</name>
        <dbReference type="ChEBI" id="CHEBI:18420"/>
    </cofactor>
    <text evidence="8">Divalent metal ions. Mg(2+) is the most effective.</text>
</comment>
<organism evidence="9 10">
    <name type="scientific">Candida verbasci</name>
    <dbReference type="NCBI Taxonomy" id="1227364"/>
    <lineage>
        <taxon>Eukaryota</taxon>
        <taxon>Fungi</taxon>
        <taxon>Dikarya</taxon>
        <taxon>Ascomycota</taxon>
        <taxon>Saccharomycotina</taxon>
        <taxon>Pichiomycetes</taxon>
        <taxon>Debaryomycetaceae</taxon>
        <taxon>Candida/Lodderomyces clade</taxon>
        <taxon>Candida</taxon>
    </lineage>
</organism>
<keyword evidence="8" id="KW-0460">Magnesium</keyword>
<evidence type="ECO:0000313" key="9">
    <source>
        <dbReference type="EMBL" id="CAI5759572.1"/>
    </source>
</evidence>
<dbReference type="InterPro" id="IPR006357">
    <property type="entry name" value="HAD-SF_hydro_IIA"/>
</dbReference>
<dbReference type="Pfam" id="PF13242">
    <property type="entry name" value="Hydrolase_like"/>
    <property type="match status" value="1"/>
</dbReference>
<dbReference type="GO" id="GO:0004035">
    <property type="term" value="F:alkaline phosphatase activity"/>
    <property type="evidence" value="ECO:0007669"/>
    <property type="project" value="TreeGrafter"/>
</dbReference>
<dbReference type="PIRSF" id="PIRSF000915">
    <property type="entry name" value="PGP-type_phosphatase"/>
    <property type="match status" value="1"/>
</dbReference>
<evidence type="ECO:0000256" key="4">
    <source>
        <dbReference type="ARBA" id="ARBA00069197"/>
    </source>
</evidence>
<comment type="catalytic activity">
    <reaction evidence="2 5">
        <text>4-nitrophenyl phosphate + H2O = 4-nitrophenol + phosphate + H(+)</text>
        <dbReference type="Rhea" id="RHEA:21664"/>
        <dbReference type="ChEBI" id="CHEBI:15377"/>
        <dbReference type="ChEBI" id="CHEBI:15378"/>
        <dbReference type="ChEBI" id="CHEBI:43474"/>
        <dbReference type="ChEBI" id="CHEBI:57917"/>
        <dbReference type="ChEBI" id="CHEBI:61146"/>
        <dbReference type="EC" id="3.1.3.41"/>
    </reaction>
</comment>